<dbReference type="InterPro" id="IPR025110">
    <property type="entry name" value="AMP-bd_C"/>
</dbReference>
<dbReference type="EMBL" id="LT629732">
    <property type="protein sequence ID" value="SDT09540.1"/>
    <property type="molecule type" value="Genomic_DNA"/>
</dbReference>
<dbReference type="RefSeq" id="WP_092656001.1">
    <property type="nucleotide sequence ID" value="NZ_LT629732.1"/>
</dbReference>
<evidence type="ECO:0000256" key="1">
    <source>
        <dbReference type="ARBA" id="ARBA00006432"/>
    </source>
</evidence>
<feature type="domain" description="AMP-binding enzyme C-terminal" evidence="4">
    <location>
        <begin position="336"/>
        <end position="410"/>
    </location>
</feature>
<dbReference type="Gene3D" id="3.40.50.980">
    <property type="match status" value="1"/>
</dbReference>
<evidence type="ECO:0000256" key="2">
    <source>
        <dbReference type="ARBA" id="ARBA00022598"/>
    </source>
</evidence>
<dbReference type="OrthoDB" id="5240965at2"/>
<dbReference type="GO" id="GO:0006631">
    <property type="term" value="P:fatty acid metabolic process"/>
    <property type="evidence" value="ECO:0007669"/>
    <property type="project" value="TreeGrafter"/>
</dbReference>
<keyword evidence="2 5" id="KW-0436">Ligase</keyword>
<dbReference type="InterPro" id="IPR045851">
    <property type="entry name" value="AMP-bd_C_sf"/>
</dbReference>
<dbReference type="STRING" id="117157.SAMN04489717_5012"/>
<dbReference type="Pfam" id="PF13193">
    <property type="entry name" value="AMP-binding_C"/>
    <property type="match status" value="1"/>
</dbReference>
<dbReference type="InterPro" id="IPR042099">
    <property type="entry name" value="ANL_N_sf"/>
</dbReference>
<dbReference type="AlphaFoldDB" id="A0A1H1XK11"/>
<evidence type="ECO:0000259" key="4">
    <source>
        <dbReference type="Pfam" id="PF13193"/>
    </source>
</evidence>
<protein>
    <submittedName>
        <fullName evidence="5">Acyl-CoA synthetase (AMP-forming)/AMP-acid ligase II</fullName>
    </submittedName>
</protein>
<name>A0A1H1XK11_9ACTN</name>
<gene>
    <name evidence="5" type="ORF">SAMN04489717_5012</name>
</gene>
<evidence type="ECO:0000313" key="6">
    <source>
        <dbReference type="Proteomes" id="UP000198983"/>
    </source>
</evidence>
<evidence type="ECO:0000259" key="3">
    <source>
        <dbReference type="Pfam" id="PF00501"/>
    </source>
</evidence>
<evidence type="ECO:0000313" key="5">
    <source>
        <dbReference type="EMBL" id="SDT09540.1"/>
    </source>
</evidence>
<dbReference type="PANTHER" id="PTHR43201">
    <property type="entry name" value="ACYL-COA SYNTHETASE"/>
    <property type="match status" value="1"/>
</dbReference>
<sequence>MPISRDVRRRAAAEPDRPALVGRSGTVGYGELAARAERRAETLAASGVAAGHAVVCADPDPADLLAAVVAADLLEAAAVVADADWPDAVREPAAASARALVDRHGTAVSLVVFTSGSTGTPRPVARTRRSWTFSFPTFSALTGVGAQDTVLVPGRLSGSLFLYGALHALTVGAAVHALPSWSPADAARACESCTAVHLVPSMLTELLDRLGPSAGRLRTVVCGGAHLDPGVRAKAAAAGMEVVDYYGAAELSFVAIRRPGLPPDRLRPFPEVDVDVRDGVIWARGPYLALGLDRDPDGFATVGDHGVRHDDGTLSVHGRGDAAITTGGATVLAEAVEHVLRQVPGVAEVACVGTPHERLGQVVAAVVEPRPGCAPTLAELRAAAAVGLAATDRPRLWYAVDRLPRTPGGKVPRAEVHAGLRDGSLGARVLT</sequence>
<reference evidence="5 6" key="1">
    <citation type="submission" date="2016-10" db="EMBL/GenBank/DDBJ databases">
        <authorList>
            <person name="de Groot N.N."/>
        </authorList>
    </citation>
    <scope>NUCLEOTIDE SEQUENCE [LARGE SCALE GENOMIC DNA]</scope>
    <source>
        <strain evidence="5 6">DSM 22024</strain>
    </source>
</reference>
<dbReference type="PANTHER" id="PTHR43201:SF5">
    <property type="entry name" value="MEDIUM-CHAIN ACYL-COA LIGASE ACSF2, MITOCHONDRIAL"/>
    <property type="match status" value="1"/>
</dbReference>
<dbReference type="InterPro" id="IPR000873">
    <property type="entry name" value="AMP-dep_synth/lig_dom"/>
</dbReference>
<dbReference type="SUPFAM" id="SSF56801">
    <property type="entry name" value="Acetyl-CoA synthetase-like"/>
    <property type="match status" value="1"/>
</dbReference>
<dbReference type="Gene3D" id="3.30.300.30">
    <property type="match status" value="1"/>
</dbReference>
<feature type="domain" description="AMP-dependent synthetase/ligase" evidence="3">
    <location>
        <begin position="103"/>
        <end position="290"/>
    </location>
</feature>
<organism evidence="5 6">
    <name type="scientific">Actinopolymorpha singaporensis</name>
    <dbReference type="NCBI Taxonomy" id="117157"/>
    <lineage>
        <taxon>Bacteria</taxon>
        <taxon>Bacillati</taxon>
        <taxon>Actinomycetota</taxon>
        <taxon>Actinomycetes</taxon>
        <taxon>Propionibacteriales</taxon>
        <taxon>Actinopolymorphaceae</taxon>
        <taxon>Actinopolymorpha</taxon>
    </lineage>
</organism>
<proteinExistence type="inferred from homology"/>
<keyword evidence="6" id="KW-1185">Reference proteome</keyword>
<feature type="domain" description="AMP-dependent synthetase/ligase" evidence="3">
    <location>
        <begin position="8"/>
        <end position="88"/>
    </location>
</feature>
<dbReference type="Pfam" id="PF00501">
    <property type="entry name" value="AMP-binding"/>
    <property type="match status" value="2"/>
</dbReference>
<comment type="similarity">
    <text evidence="1">Belongs to the ATP-dependent AMP-binding enzyme family.</text>
</comment>
<dbReference type="GO" id="GO:0031956">
    <property type="term" value="F:medium-chain fatty acid-CoA ligase activity"/>
    <property type="evidence" value="ECO:0007669"/>
    <property type="project" value="TreeGrafter"/>
</dbReference>
<dbReference type="InterPro" id="IPR020845">
    <property type="entry name" value="AMP-binding_CS"/>
</dbReference>
<dbReference type="Proteomes" id="UP000198983">
    <property type="component" value="Chromosome I"/>
</dbReference>
<accession>A0A1H1XK11</accession>
<dbReference type="PROSITE" id="PS00455">
    <property type="entry name" value="AMP_BINDING"/>
    <property type="match status" value="1"/>
</dbReference>
<dbReference type="Gene3D" id="3.40.50.12780">
    <property type="entry name" value="N-terminal domain of ligase-like"/>
    <property type="match status" value="1"/>
</dbReference>